<comment type="caution">
    <text evidence="9">The sequence shown here is derived from an EMBL/GenBank/DDBJ whole genome shotgun (WGS) entry which is preliminary data.</text>
</comment>
<dbReference type="AlphaFoldDB" id="A0A1J4JBV8"/>
<dbReference type="GO" id="GO:0005337">
    <property type="term" value="F:nucleoside transmembrane transporter activity"/>
    <property type="evidence" value="ECO:0007669"/>
    <property type="project" value="InterPro"/>
</dbReference>
<dbReference type="OrthoDB" id="1856718at2759"/>
<feature type="compositionally biased region" description="Low complexity" evidence="7">
    <location>
        <begin position="10"/>
        <end position="26"/>
    </location>
</feature>
<sequence length="420" mass="47209">MGRHTKEDSSLSTSSSNSSLSYSTSNRNATTDPENLSISSNSNNLSNDHSLKITFKTELIFLLFGTTVLYSYNTYINSIDYFQLLFPDDDSIATNIARVFNIANSMTFFLSVTFVEQFTIKARYYTSIIMECIVALFFFIYPNVSSPNIIVIYVFEAISAIFTGILFGTTMGFAGLFGGNCSTMAASGLALSGVTTAICRVLSKLMGKGEGWFYFGITFIVYACSFVAFIFFEKTDLAQEKIRNSKTSNNFCYRMKRFGKVMQKIWIFFVEAFLCMTITLTLFPGYATQTISKHGLSSDWVTTIITSMFMAGDFIGRLLTRWVTFPKPKYLFIPHFCRLLFFVLFCISIEGVAVQDDIWIYFMTFFLALTSGYYVTLCLSYTATSEKLDSEEVELGSFLASLGLNLGVFAGSWLTYAMPK</sequence>
<keyword evidence="3" id="KW-0813">Transport</keyword>
<feature type="transmembrane region" description="Helical" evidence="8">
    <location>
        <begin position="300"/>
        <end position="319"/>
    </location>
</feature>
<evidence type="ECO:0000256" key="7">
    <source>
        <dbReference type="SAM" id="MobiDB-lite"/>
    </source>
</evidence>
<keyword evidence="10" id="KW-1185">Reference proteome</keyword>
<dbReference type="Pfam" id="PF01733">
    <property type="entry name" value="Nucleoside_tran"/>
    <property type="match status" value="1"/>
</dbReference>
<accession>A0A1J4JBV8</accession>
<evidence type="ECO:0000313" key="10">
    <source>
        <dbReference type="Proteomes" id="UP000179807"/>
    </source>
</evidence>
<dbReference type="PANTHER" id="PTHR10332:SF10">
    <property type="entry name" value="EQUILIBRATIVE NUCLEOSIDE TRANSPORTER 4"/>
    <property type="match status" value="1"/>
</dbReference>
<organism evidence="9 10">
    <name type="scientific">Tritrichomonas foetus</name>
    <dbReference type="NCBI Taxonomy" id="1144522"/>
    <lineage>
        <taxon>Eukaryota</taxon>
        <taxon>Metamonada</taxon>
        <taxon>Parabasalia</taxon>
        <taxon>Tritrichomonadida</taxon>
        <taxon>Tritrichomonadidae</taxon>
        <taxon>Tritrichomonas</taxon>
    </lineage>
</organism>
<dbReference type="Proteomes" id="UP000179807">
    <property type="component" value="Unassembled WGS sequence"/>
</dbReference>
<gene>
    <name evidence="9" type="ORF">TRFO_09844</name>
</gene>
<feature type="transmembrane region" description="Helical" evidence="8">
    <location>
        <begin position="150"/>
        <end position="177"/>
    </location>
</feature>
<feature type="transmembrane region" description="Helical" evidence="8">
    <location>
        <begin position="184"/>
        <end position="206"/>
    </location>
</feature>
<feature type="transmembrane region" description="Helical" evidence="8">
    <location>
        <begin position="358"/>
        <end position="383"/>
    </location>
</feature>
<dbReference type="InterPro" id="IPR036259">
    <property type="entry name" value="MFS_trans_sf"/>
</dbReference>
<evidence type="ECO:0000256" key="5">
    <source>
        <dbReference type="ARBA" id="ARBA00022989"/>
    </source>
</evidence>
<feature type="transmembrane region" description="Helical" evidence="8">
    <location>
        <begin position="122"/>
        <end position="144"/>
    </location>
</feature>
<dbReference type="RefSeq" id="XP_068349819.1">
    <property type="nucleotide sequence ID" value="XM_068495094.1"/>
</dbReference>
<dbReference type="GO" id="GO:0005886">
    <property type="term" value="C:plasma membrane"/>
    <property type="evidence" value="ECO:0007669"/>
    <property type="project" value="TreeGrafter"/>
</dbReference>
<dbReference type="GeneID" id="94829798"/>
<keyword evidence="4 8" id="KW-0812">Transmembrane</keyword>
<feature type="transmembrane region" description="Helical" evidence="8">
    <location>
        <begin position="395"/>
        <end position="416"/>
    </location>
</feature>
<keyword evidence="5 8" id="KW-1133">Transmembrane helix</keyword>
<dbReference type="SUPFAM" id="SSF103473">
    <property type="entry name" value="MFS general substrate transporter"/>
    <property type="match status" value="1"/>
</dbReference>
<evidence type="ECO:0000313" key="9">
    <source>
        <dbReference type="EMBL" id="OHS96682.1"/>
    </source>
</evidence>
<protein>
    <submittedName>
        <fullName evidence="9">Nucleoside transporter family protein</fullName>
    </submittedName>
</protein>
<feature type="region of interest" description="Disordered" evidence="7">
    <location>
        <begin position="1"/>
        <end position="39"/>
    </location>
</feature>
<evidence type="ECO:0000256" key="1">
    <source>
        <dbReference type="ARBA" id="ARBA00004141"/>
    </source>
</evidence>
<proteinExistence type="inferred from homology"/>
<dbReference type="PANTHER" id="PTHR10332">
    <property type="entry name" value="EQUILIBRATIVE NUCLEOSIDE TRANSPORTER"/>
    <property type="match status" value="1"/>
</dbReference>
<feature type="transmembrane region" description="Helical" evidence="8">
    <location>
        <begin position="96"/>
        <end position="115"/>
    </location>
</feature>
<evidence type="ECO:0000256" key="4">
    <source>
        <dbReference type="ARBA" id="ARBA00022692"/>
    </source>
</evidence>
<feature type="transmembrane region" description="Helical" evidence="8">
    <location>
        <begin position="212"/>
        <end position="232"/>
    </location>
</feature>
<comment type="similarity">
    <text evidence="2">Belongs to the SLC29A/ENT transporter (TC 2.A.57) family.</text>
</comment>
<reference evidence="9" key="1">
    <citation type="submission" date="2016-10" db="EMBL/GenBank/DDBJ databases">
        <authorList>
            <person name="Benchimol M."/>
            <person name="Almeida L.G."/>
            <person name="Vasconcelos A.T."/>
            <person name="Perreira-Neves A."/>
            <person name="Rosa I.A."/>
            <person name="Tasca T."/>
            <person name="Bogo M.R."/>
            <person name="de Souza W."/>
        </authorList>
    </citation>
    <scope>NUCLEOTIDE SEQUENCE [LARGE SCALE GENOMIC DNA]</scope>
    <source>
        <strain evidence="9">K</strain>
    </source>
</reference>
<keyword evidence="6 8" id="KW-0472">Membrane</keyword>
<dbReference type="EMBL" id="MLAK01001160">
    <property type="protein sequence ID" value="OHS96682.1"/>
    <property type="molecule type" value="Genomic_DNA"/>
</dbReference>
<evidence type="ECO:0000256" key="8">
    <source>
        <dbReference type="SAM" id="Phobius"/>
    </source>
</evidence>
<evidence type="ECO:0000256" key="6">
    <source>
        <dbReference type="ARBA" id="ARBA00023136"/>
    </source>
</evidence>
<evidence type="ECO:0000256" key="2">
    <source>
        <dbReference type="ARBA" id="ARBA00007965"/>
    </source>
</evidence>
<dbReference type="VEuPathDB" id="TrichDB:TRFO_09844"/>
<feature type="transmembrane region" description="Helical" evidence="8">
    <location>
        <begin position="331"/>
        <end position="352"/>
    </location>
</feature>
<feature type="transmembrane region" description="Helical" evidence="8">
    <location>
        <begin position="59"/>
        <end position="76"/>
    </location>
</feature>
<name>A0A1J4JBV8_9EUKA</name>
<feature type="transmembrane region" description="Helical" evidence="8">
    <location>
        <begin position="265"/>
        <end position="288"/>
    </location>
</feature>
<comment type="subcellular location">
    <subcellularLocation>
        <location evidence="1">Membrane</location>
        <topology evidence="1">Multi-pass membrane protein</topology>
    </subcellularLocation>
</comment>
<evidence type="ECO:0000256" key="3">
    <source>
        <dbReference type="ARBA" id="ARBA00022448"/>
    </source>
</evidence>
<dbReference type="InterPro" id="IPR002259">
    <property type="entry name" value="Eqnu_transpt"/>
</dbReference>